<sequence length="165" mass="18349">MRDEIFHYEIEMPRDNAAGVAPYKDHVAVTLTGGVRRSTADAFDAFLCGALAQWHDGATVRSVTLTEQPDATEPPADGARLLKLLQTQHGKQAQMHADLIAMGCWFHWQGNRTAGIKAIKEVFLTLPQRGNKQYFDSLLDGLPGHERWLVRAVEAHSEINDLFGL</sequence>
<dbReference type="RefSeq" id="WP_223994069.1">
    <property type="nucleotide sequence ID" value="NZ_CAJZAG010000012.1"/>
</dbReference>
<evidence type="ECO:0000313" key="1">
    <source>
        <dbReference type="EMBL" id="CAG9183899.1"/>
    </source>
</evidence>
<keyword evidence="2" id="KW-1185">Reference proteome</keyword>
<dbReference type="EMBL" id="CAJZAG010000012">
    <property type="protein sequence ID" value="CAG9183899.1"/>
    <property type="molecule type" value="Genomic_DNA"/>
</dbReference>
<proteinExistence type="predicted"/>
<accession>A0ABM8XU66</accession>
<gene>
    <name evidence="1" type="ORF">LMG32289_05457</name>
</gene>
<name>A0ABM8XU66_9BURK</name>
<organism evidence="1 2">
    <name type="scientific">Cupriavidus pampae</name>
    <dbReference type="NCBI Taxonomy" id="659251"/>
    <lineage>
        <taxon>Bacteria</taxon>
        <taxon>Pseudomonadati</taxon>
        <taxon>Pseudomonadota</taxon>
        <taxon>Betaproteobacteria</taxon>
        <taxon>Burkholderiales</taxon>
        <taxon>Burkholderiaceae</taxon>
        <taxon>Cupriavidus</taxon>
    </lineage>
</organism>
<protein>
    <submittedName>
        <fullName evidence="1">Uncharacterized protein</fullName>
    </submittedName>
</protein>
<evidence type="ECO:0000313" key="2">
    <source>
        <dbReference type="Proteomes" id="UP000706525"/>
    </source>
</evidence>
<comment type="caution">
    <text evidence="1">The sequence shown here is derived from an EMBL/GenBank/DDBJ whole genome shotgun (WGS) entry which is preliminary data.</text>
</comment>
<dbReference type="Proteomes" id="UP000706525">
    <property type="component" value="Unassembled WGS sequence"/>
</dbReference>
<reference evidence="1 2" key="1">
    <citation type="submission" date="2021-08" db="EMBL/GenBank/DDBJ databases">
        <authorList>
            <person name="Peeters C."/>
        </authorList>
    </citation>
    <scope>NUCLEOTIDE SEQUENCE [LARGE SCALE GENOMIC DNA]</scope>
    <source>
        <strain evidence="1 2">LMG 32289</strain>
    </source>
</reference>